<dbReference type="Proteomes" id="UP001189429">
    <property type="component" value="Unassembled WGS sequence"/>
</dbReference>
<name>A0ABN9SMW4_9DINO</name>
<dbReference type="EMBL" id="CAUYUJ010012036">
    <property type="protein sequence ID" value="CAK0833142.1"/>
    <property type="molecule type" value="Genomic_DNA"/>
</dbReference>
<keyword evidence="3" id="KW-1185">Reference proteome</keyword>
<evidence type="ECO:0000313" key="3">
    <source>
        <dbReference type="Proteomes" id="UP001189429"/>
    </source>
</evidence>
<evidence type="ECO:0000313" key="2">
    <source>
        <dbReference type="EMBL" id="CAK0833142.1"/>
    </source>
</evidence>
<feature type="region of interest" description="Disordered" evidence="1">
    <location>
        <begin position="91"/>
        <end position="188"/>
    </location>
</feature>
<reference evidence="2" key="1">
    <citation type="submission" date="2023-10" db="EMBL/GenBank/DDBJ databases">
        <authorList>
            <person name="Chen Y."/>
            <person name="Shah S."/>
            <person name="Dougan E. K."/>
            <person name="Thang M."/>
            <person name="Chan C."/>
        </authorList>
    </citation>
    <scope>NUCLEOTIDE SEQUENCE [LARGE SCALE GENOMIC DNA]</scope>
</reference>
<gene>
    <name evidence="2" type="ORF">PCOR1329_LOCUS30927</name>
</gene>
<sequence length="240" mass="23891">MSSASHCAPSGGSFANPGGGEAKVFASSPAGRAWTSAAGTLDGFTCLTADFGRSADGADPLVALGGASGRVCVLQASAAAEAAAAAGAGEGSAGAAAAGGGAPAAPVGGMSRSASAPRPDRGSDFHRRSSHARSRTMRLEPLEGKAPSLELPPLEGATARQSAGDKAGAPAQELQAAPQAPPASLLSRRRPSKVAFRLDAVDACEEAAQKDCPSSKCLARRMWSDHRPATMAEHGIFVLF</sequence>
<feature type="compositionally biased region" description="Gly residues" evidence="1">
    <location>
        <begin position="91"/>
        <end position="102"/>
    </location>
</feature>
<feature type="compositionally biased region" description="Low complexity" evidence="1">
    <location>
        <begin position="167"/>
        <end position="186"/>
    </location>
</feature>
<feature type="compositionally biased region" description="Basic and acidic residues" evidence="1">
    <location>
        <begin position="118"/>
        <end position="127"/>
    </location>
</feature>
<evidence type="ECO:0000256" key="1">
    <source>
        <dbReference type="SAM" id="MobiDB-lite"/>
    </source>
</evidence>
<comment type="caution">
    <text evidence="2">The sequence shown here is derived from an EMBL/GenBank/DDBJ whole genome shotgun (WGS) entry which is preliminary data.</text>
</comment>
<protein>
    <submittedName>
        <fullName evidence="2">Uncharacterized protein</fullName>
    </submittedName>
</protein>
<proteinExistence type="predicted"/>
<accession>A0ABN9SMW4</accession>
<organism evidence="2 3">
    <name type="scientific">Prorocentrum cordatum</name>
    <dbReference type="NCBI Taxonomy" id="2364126"/>
    <lineage>
        <taxon>Eukaryota</taxon>
        <taxon>Sar</taxon>
        <taxon>Alveolata</taxon>
        <taxon>Dinophyceae</taxon>
        <taxon>Prorocentrales</taxon>
        <taxon>Prorocentraceae</taxon>
        <taxon>Prorocentrum</taxon>
    </lineage>
</organism>